<reference evidence="2 3" key="1">
    <citation type="journal article" date="2016" name="Sci. Rep.">
        <title>Insights into Adaptations to a Near-Obligate Nematode Endoparasitic Lifestyle from the Finished Genome of Drechmeria coniospora.</title>
        <authorList>
            <person name="Zhang L."/>
            <person name="Zhou Z."/>
            <person name="Guo Q."/>
            <person name="Fokkens L."/>
            <person name="Miskei M."/>
            <person name="Pocsi I."/>
            <person name="Zhang W."/>
            <person name="Chen M."/>
            <person name="Wang L."/>
            <person name="Sun Y."/>
            <person name="Donzelli B.G."/>
            <person name="Gibson D.M."/>
            <person name="Nelson D.R."/>
            <person name="Luo J.G."/>
            <person name="Rep M."/>
            <person name="Liu H."/>
            <person name="Yang S."/>
            <person name="Wang J."/>
            <person name="Krasnoff S.B."/>
            <person name="Xu Y."/>
            <person name="Molnar I."/>
            <person name="Lin M."/>
        </authorList>
    </citation>
    <scope>NUCLEOTIDE SEQUENCE [LARGE SCALE GENOMIC DNA]</scope>
    <source>
        <strain evidence="2 3">ARSEF 6962</strain>
    </source>
</reference>
<dbReference type="GeneID" id="63718853"/>
<evidence type="ECO:0000256" key="1">
    <source>
        <dbReference type="SAM" id="MobiDB-lite"/>
    </source>
</evidence>
<proteinExistence type="predicted"/>
<keyword evidence="3" id="KW-1185">Reference proteome</keyword>
<organism evidence="2 3">
    <name type="scientific">Drechmeria coniospora</name>
    <name type="common">Nematophagous fungus</name>
    <name type="synonym">Meria coniospora</name>
    <dbReference type="NCBI Taxonomy" id="98403"/>
    <lineage>
        <taxon>Eukaryota</taxon>
        <taxon>Fungi</taxon>
        <taxon>Dikarya</taxon>
        <taxon>Ascomycota</taxon>
        <taxon>Pezizomycotina</taxon>
        <taxon>Sordariomycetes</taxon>
        <taxon>Hypocreomycetidae</taxon>
        <taxon>Hypocreales</taxon>
        <taxon>Ophiocordycipitaceae</taxon>
        <taxon>Drechmeria</taxon>
    </lineage>
</organism>
<dbReference type="EMBL" id="LAYC01000003">
    <property type="protein sequence ID" value="KYK54253.1"/>
    <property type="molecule type" value="Genomic_DNA"/>
</dbReference>
<protein>
    <submittedName>
        <fullName evidence="2">Uncharacterized protein</fullName>
    </submittedName>
</protein>
<evidence type="ECO:0000313" key="2">
    <source>
        <dbReference type="EMBL" id="KYK54253.1"/>
    </source>
</evidence>
<dbReference type="Proteomes" id="UP000076580">
    <property type="component" value="Chromosome 03"/>
</dbReference>
<name>A0A151GB16_DRECN</name>
<dbReference type="AlphaFoldDB" id="A0A151GB16"/>
<dbReference type="InParanoid" id="A0A151GB16"/>
<feature type="region of interest" description="Disordered" evidence="1">
    <location>
        <begin position="1"/>
        <end position="56"/>
    </location>
</feature>
<evidence type="ECO:0000313" key="3">
    <source>
        <dbReference type="Proteomes" id="UP000076580"/>
    </source>
</evidence>
<comment type="caution">
    <text evidence="2">The sequence shown here is derived from an EMBL/GenBank/DDBJ whole genome shotgun (WGS) entry which is preliminary data.</text>
</comment>
<feature type="compositionally biased region" description="Basic residues" evidence="1">
    <location>
        <begin position="1"/>
        <end position="13"/>
    </location>
</feature>
<accession>A0A151GB16</accession>
<sequence length="554" mass="61118">MQLARSSRRARAAARRDAVGAMRPTPGGGVGPVERQRGHGPEIPRGHGGHGGGRALEGEAVFQPAPTTSPRISDVTYGTCCNAGRPRALGAVVRRRQTTLARVELRLDHESLARAGSGTHGELQARNKYKVAGSQAGKRRTLLGRPLPSTLSRRRPHAHPLPYTVTAADSSKDRRRPPPHAMDGNKDFKMRILLGLFAATALARPGSDTLQKLDMQTCPSFTTAAQLEKLRDAFQAQQFKRFRQCVPSHGNYQPFQGIASWSNWGFLAHSTSRGTRRLSGTGEIESRRANRGTAPIIEPGCIPTVAEYGCIHGFTCHFEQNCVRRLECGRNDEIMDCHIRPCYEHTKEMQCTMKKPTPAGMEGEIDHLQFHITLGDKDTFGSISVEVTVDGTVYRIPFFEPLHKHGSSVLTVDMREVFKKKSIKLSAIESFRLVSDGQVQLTYAANAVCNLGLEIQSLRVRVRDVASGLFFQALPIAADPKTGQSNFKTVNACKEKGVEIFKTYLASLTFTSRIGTFTESTQMKRCFDTWPNAPECEKSQALGETAWTKPNRHQ</sequence>
<feature type="compositionally biased region" description="Basic and acidic residues" evidence="1">
    <location>
        <begin position="34"/>
        <end position="45"/>
    </location>
</feature>
<dbReference type="RefSeq" id="XP_040653605.1">
    <property type="nucleotide sequence ID" value="XM_040803501.1"/>
</dbReference>
<feature type="region of interest" description="Disordered" evidence="1">
    <location>
        <begin position="116"/>
        <end position="185"/>
    </location>
</feature>
<gene>
    <name evidence="2" type="ORF">DCS_06210</name>
</gene>